<keyword evidence="2" id="KW-0812">Transmembrane</keyword>
<dbReference type="AlphaFoldDB" id="A0A6A6TP39"/>
<gene>
    <name evidence="3" type="ORF">K491DRAFT_701219</name>
</gene>
<organism evidence="3 4">
    <name type="scientific">Lophiostoma macrostomum CBS 122681</name>
    <dbReference type="NCBI Taxonomy" id="1314788"/>
    <lineage>
        <taxon>Eukaryota</taxon>
        <taxon>Fungi</taxon>
        <taxon>Dikarya</taxon>
        <taxon>Ascomycota</taxon>
        <taxon>Pezizomycotina</taxon>
        <taxon>Dothideomycetes</taxon>
        <taxon>Pleosporomycetidae</taxon>
        <taxon>Pleosporales</taxon>
        <taxon>Lophiostomataceae</taxon>
        <taxon>Lophiostoma</taxon>
    </lineage>
</organism>
<sequence length="508" mass="55563">MSTFLIRQPSTTILPRPYTSTDTLKGEHTMATSYFKKLRRQSKQHDPHEVTAPPPAPAVSEPSEEPGSEPVLDAEDERFLERLAAIAQEPEGPAPALPERPVVILPGGERKTGRDAQQAIMDGADAVPLPMSPPEVTVEDSDKGKGKASEDGSKDTEARRKSVMSYFALAQSKFKRSGEKDKDKAEDKDKKKKDRASSKDRKKAGDSLAEAAENAKSLEDAERQKENEDLSKILDDLNLSAVNNRVFSFSKESEELLNKFKLVLKDIVNGAPTAYNDLEKLFTDYDNQLKKMYGGLPPFVQNMIKSLPSKLTAALGPEIMAMQAEKPGFDAKQKGFGTASTSKKKSKRARVPSLKSLVSAEGAVATMLKSILNFLKLRFPALMTGTNVLLSLAVFLLLFVFWYCHKRGRETRLDKERLAAEGEAAGAPDSTFGSEASDNDGDSLLGESSTSNARNEEKPEPPLILRDNKEEGSAGVDDMPSVLHLPDPKTVLLPETPAEKQKEAPLPK</sequence>
<keyword evidence="2" id="KW-1133">Transmembrane helix</keyword>
<evidence type="ECO:0000313" key="3">
    <source>
        <dbReference type="EMBL" id="KAF2661236.1"/>
    </source>
</evidence>
<feature type="region of interest" description="Disordered" evidence="1">
    <location>
        <begin position="1"/>
        <end position="162"/>
    </location>
</feature>
<reference evidence="3" key="1">
    <citation type="journal article" date="2020" name="Stud. Mycol.">
        <title>101 Dothideomycetes genomes: a test case for predicting lifestyles and emergence of pathogens.</title>
        <authorList>
            <person name="Haridas S."/>
            <person name="Albert R."/>
            <person name="Binder M."/>
            <person name="Bloem J."/>
            <person name="Labutti K."/>
            <person name="Salamov A."/>
            <person name="Andreopoulos B."/>
            <person name="Baker S."/>
            <person name="Barry K."/>
            <person name="Bills G."/>
            <person name="Bluhm B."/>
            <person name="Cannon C."/>
            <person name="Castanera R."/>
            <person name="Culley D."/>
            <person name="Daum C."/>
            <person name="Ezra D."/>
            <person name="Gonzalez J."/>
            <person name="Henrissat B."/>
            <person name="Kuo A."/>
            <person name="Liang C."/>
            <person name="Lipzen A."/>
            <person name="Lutzoni F."/>
            <person name="Magnuson J."/>
            <person name="Mondo S."/>
            <person name="Nolan M."/>
            <person name="Ohm R."/>
            <person name="Pangilinan J."/>
            <person name="Park H.-J."/>
            <person name="Ramirez L."/>
            <person name="Alfaro M."/>
            <person name="Sun H."/>
            <person name="Tritt A."/>
            <person name="Yoshinaga Y."/>
            <person name="Zwiers L.-H."/>
            <person name="Turgeon B."/>
            <person name="Goodwin S."/>
            <person name="Spatafora J."/>
            <person name="Crous P."/>
            <person name="Grigoriev I."/>
        </authorList>
    </citation>
    <scope>NUCLEOTIDE SEQUENCE</scope>
    <source>
        <strain evidence="3">CBS 122681</strain>
    </source>
</reference>
<evidence type="ECO:0000256" key="1">
    <source>
        <dbReference type="SAM" id="MobiDB-lite"/>
    </source>
</evidence>
<feature type="transmembrane region" description="Helical" evidence="2">
    <location>
        <begin position="381"/>
        <end position="404"/>
    </location>
</feature>
<feature type="compositionally biased region" description="Basic and acidic residues" evidence="1">
    <location>
        <begin position="454"/>
        <end position="472"/>
    </location>
</feature>
<feature type="region of interest" description="Disordered" evidence="1">
    <location>
        <begin position="174"/>
        <end position="224"/>
    </location>
</feature>
<protein>
    <submittedName>
        <fullName evidence="3">Uncharacterized protein</fullName>
    </submittedName>
</protein>
<feature type="compositionally biased region" description="Acidic residues" evidence="1">
    <location>
        <begin position="62"/>
        <end position="78"/>
    </location>
</feature>
<dbReference type="Proteomes" id="UP000799324">
    <property type="component" value="Unassembled WGS sequence"/>
</dbReference>
<keyword evidence="4" id="KW-1185">Reference proteome</keyword>
<keyword evidence="2" id="KW-0472">Membrane</keyword>
<feature type="compositionally biased region" description="Basic and acidic residues" evidence="1">
    <location>
        <begin position="176"/>
        <end position="205"/>
    </location>
</feature>
<proteinExistence type="predicted"/>
<feature type="region of interest" description="Disordered" evidence="1">
    <location>
        <begin position="420"/>
        <end position="508"/>
    </location>
</feature>
<name>A0A6A6TP39_9PLEO</name>
<evidence type="ECO:0000313" key="4">
    <source>
        <dbReference type="Proteomes" id="UP000799324"/>
    </source>
</evidence>
<feature type="compositionally biased region" description="Basic and acidic residues" evidence="1">
    <location>
        <begin position="140"/>
        <end position="160"/>
    </location>
</feature>
<evidence type="ECO:0000256" key="2">
    <source>
        <dbReference type="SAM" id="Phobius"/>
    </source>
</evidence>
<dbReference type="OrthoDB" id="5398191at2759"/>
<feature type="compositionally biased region" description="Polar residues" evidence="1">
    <location>
        <begin position="1"/>
        <end position="23"/>
    </location>
</feature>
<feature type="compositionally biased region" description="Basic and acidic residues" evidence="1">
    <location>
        <begin position="497"/>
        <end position="508"/>
    </location>
</feature>
<dbReference type="EMBL" id="MU004295">
    <property type="protein sequence ID" value="KAF2661236.1"/>
    <property type="molecule type" value="Genomic_DNA"/>
</dbReference>
<accession>A0A6A6TP39</accession>